<evidence type="ECO:0008006" key="3">
    <source>
        <dbReference type="Google" id="ProtNLM"/>
    </source>
</evidence>
<dbReference type="Proteomes" id="UP000075238">
    <property type="component" value="Chromosome 1"/>
</dbReference>
<keyword evidence="2" id="KW-1185">Reference proteome</keyword>
<dbReference type="GO" id="GO:0003677">
    <property type="term" value="F:DNA binding"/>
    <property type="evidence" value="ECO:0007669"/>
    <property type="project" value="InterPro"/>
</dbReference>
<proteinExistence type="predicted"/>
<reference evidence="1 2" key="1">
    <citation type="submission" date="2016-03" db="EMBL/GenBank/DDBJ databases">
        <title>Complete genome sequence of a novel chlorpyrifos degrading bacterium, Cupriavidus nantongensis sp. X1.</title>
        <authorList>
            <person name="Fang L."/>
        </authorList>
    </citation>
    <scope>NUCLEOTIDE SEQUENCE [LARGE SCALE GENOMIC DNA]</scope>
    <source>
        <strain evidence="1 2">X1</strain>
    </source>
</reference>
<protein>
    <recommendedName>
        <fullName evidence="3">Cro/Cl family transcriptional regulator</fullName>
    </recommendedName>
</protein>
<sequence>MEKLKTFLMTIPKEERAPFAERCGTTWPFLRNVMYGQRTPGEKLCVALERESGKAVTRRDLRNDWFEIWPELAA</sequence>
<dbReference type="RefSeq" id="WP_062802107.1">
    <property type="nucleotide sequence ID" value="NZ_CP014844.1"/>
</dbReference>
<gene>
    <name evidence="1" type="ORF">A2G96_07820</name>
</gene>
<dbReference type="KEGG" id="cnan:A2G96_07820"/>
<evidence type="ECO:0000313" key="1">
    <source>
        <dbReference type="EMBL" id="AMR80252.1"/>
    </source>
</evidence>
<dbReference type="InterPro" id="IPR010982">
    <property type="entry name" value="Lambda_DNA-bd_dom_sf"/>
</dbReference>
<dbReference type="OrthoDB" id="6446140at2"/>
<dbReference type="AlphaFoldDB" id="A0A142JQ90"/>
<evidence type="ECO:0000313" key="2">
    <source>
        <dbReference type="Proteomes" id="UP000075238"/>
    </source>
</evidence>
<organism evidence="1 2">
    <name type="scientific">Cupriavidus nantongensis</name>
    <dbReference type="NCBI Taxonomy" id="1796606"/>
    <lineage>
        <taxon>Bacteria</taxon>
        <taxon>Pseudomonadati</taxon>
        <taxon>Pseudomonadota</taxon>
        <taxon>Betaproteobacteria</taxon>
        <taxon>Burkholderiales</taxon>
        <taxon>Burkholderiaceae</taxon>
        <taxon>Cupriavidus</taxon>
    </lineage>
</organism>
<name>A0A142JQ90_9BURK</name>
<dbReference type="Gene3D" id="1.10.260.40">
    <property type="entry name" value="lambda repressor-like DNA-binding domains"/>
    <property type="match status" value="1"/>
</dbReference>
<accession>A0A142JQ90</accession>
<dbReference type="EMBL" id="CP014844">
    <property type="protein sequence ID" value="AMR80252.1"/>
    <property type="molecule type" value="Genomic_DNA"/>
</dbReference>